<evidence type="ECO:0000313" key="7">
    <source>
        <dbReference type="Proteomes" id="UP000190890"/>
    </source>
</evidence>
<dbReference type="InterPro" id="IPR010652">
    <property type="entry name" value="DUF1232"/>
</dbReference>
<keyword evidence="4" id="KW-0472">Membrane</keyword>
<proteinExistence type="predicted"/>
<keyword evidence="3" id="KW-1133">Transmembrane helix</keyword>
<accession>A0A1S8TR52</accession>
<dbReference type="RefSeq" id="WP_077846572.1">
    <property type="nucleotide sequence ID" value="NZ_LZZM01000089.1"/>
</dbReference>
<dbReference type="STRING" id="29367.CLPUN_13700"/>
<evidence type="ECO:0000256" key="2">
    <source>
        <dbReference type="ARBA" id="ARBA00022692"/>
    </source>
</evidence>
<feature type="domain" description="DUF1232" evidence="5">
    <location>
        <begin position="227"/>
        <end position="260"/>
    </location>
</feature>
<keyword evidence="7" id="KW-1185">Reference proteome</keyword>
<evidence type="ECO:0000256" key="4">
    <source>
        <dbReference type="ARBA" id="ARBA00023136"/>
    </source>
</evidence>
<gene>
    <name evidence="6" type="ORF">CLPUN_13700</name>
</gene>
<dbReference type="AlphaFoldDB" id="A0A1S8TR52"/>
<comment type="subcellular location">
    <subcellularLocation>
        <location evidence="1">Endomembrane system</location>
        <topology evidence="1">Multi-pass membrane protein</topology>
    </subcellularLocation>
</comment>
<dbReference type="Proteomes" id="UP000190890">
    <property type="component" value="Unassembled WGS sequence"/>
</dbReference>
<dbReference type="Pfam" id="PF06803">
    <property type="entry name" value="DUF1232"/>
    <property type="match status" value="1"/>
</dbReference>
<evidence type="ECO:0000256" key="1">
    <source>
        <dbReference type="ARBA" id="ARBA00004127"/>
    </source>
</evidence>
<evidence type="ECO:0000313" key="6">
    <source>
        <dbReference type="EMBL" id="OOM80260.1"/>
    </source>
</evidence>
<sequence>MNISEVKVKLVGKDILSIINEFVKIDGLNLKSVTIEDGIILDGSFKKGIKIDFLMKVELVECFSNKITARIVKVKILNLGLFRIIRSFALKQLAKVFKEYGIESQKDKVTININTIIKDVPFVDLTIDEIFMKRSELWVEISNVNISVAGELIKKVEAEEVKDESEEVTEALEIVNKIEDKYSKGRDILSNKLSEEAKKYKDYIFILPDIVSLIYRLLKDTRVSIKTKLIMSAAIGYITIPTDLIPSKIPFIGVIDDIGVGIFALNKVLKDVPLTIILENWEGENELLLVLKNGIEYLTDFTGARNVGKLYEVVEELSTL</sequence>
<evidence type="ECO:0000259" key="5">
    <source>
        <dbReference type="Pfam" id="PF06803"/>
    </source>
</evidence>
<reference evidence="6 7" key="1">
    <citation type="submission" date="2016-05" db="EMBL/GenBank/DDBJ databases">
        <title>Microbial solvent formation.</title>
        <authorList>
            <person name="Poehlein A."/>
            <person name="Montoya Solano J.D."/>
            <person name="Flitsch S."/>
            <person name="Krabben P."/>
            <person name="Duerre P."/>
            <person name="Daniel R."/>
        </authorList>
    </citation>
    <scope>NUCLEOTIDE SEQUENCE [LARGE SCALE GENOMIC DNA]</scope>
    <source>
        <strain evidence="6 7">DSM 2619</strain>
    </source>
</reference>
<dbReference type="GO" id="GO:0012505">
    <property type="term" value="C:endomembrane system"/>
    <property type="evidence" value="ECO:0007669"/>
    <property type="project" value="UniProtKB-SubCell"/>
</dbReference>
<protein>
    <recommendedName>
        <fullName evidence="5">DUF1232 domain-containing protein</fullName>
    </recommendedName>
</protein>
<organism evidence="6 7">
    <name type="scientific">Clostridium puniceum</name>
    <dbReference type="NCBI Taxonomy" id="29367"/>
    <lineage>
        <taxon>Bacteria</taxon>
        <taxon>Bacillati</taxon>
        <taxon>Bacillota</taxon>
        <taxon>Clostridia</taxon>
        <taxon>Eubacteriales</taxon>
        <taxon>Clostridiaceae</taxon>
        <taxon>Clostridium</taxon>
    </lineage>
</organism>
<comment type="caution">
    <text evidence="6">The sequence shown here is derived from an EMBL/GenBank/DDBJ whole genome shotgun (WGS) entry which is preliminary data.</text>
</comment>
<keyword evidence="2" id="KW-0812">Transmembrane</keyword>
<evidence type="ECO:0000256" key="3">
    <source>
        <dbReference type="ARBA" id="ARBA00022989"/>
    </source>
</evidence>
<dbReference type="OrthoDB" id="1930546at2"/>
<name>A0A1S8TR52_9CLOT</name>
<dbReference type="EMBL" id="LZZM01000089">
    <property type="protein sequence ID" value="OOM80260.1"/>
    <property type="molecule type" value="Genomic_DNA"/>
</dbReference>